<evidence type="ECO:0000256" key="5">
    <source>
        <dbReference type="ARBA" id="ARBA00022786"/>
    </source>
</evidence>
<dbReference type="GO" id="GO:0043161">
    <property type="term" value="P:proteasome-mediated ubiquitin-dependent protein catabolic process"/>
    <property type="evidence" value="ECO:0007669"/>
    <property type="project" value="TreeGrafter"/>
</dbReference>
<evidence type="ECO:0000313" key="11">
    <source>
        <dbReference type="Proteomes" id="UP000472270"/>
    </source>
</evidence>
<dbReference type="FunFam" id="2.60.120.920:FF:000018">
    <property type="entry name" value="SPRY domain-containing SOCS box protein 3 isoform X2"/>
    <property type="match status" value="1"/>
</dbReference>
<dbReference type="Pfam" id="PF00622">
    <property type="entry name" value="SPRY"/>
    <property type="match status" value="1"/>
</dbReference>
<dbReference type="InterPro" id="IPR003877">
    <property type="entry name" value="SPRY_dom"/>
</dbReference>
<keyword evidence="11" id="KW-1185">Reference proteome</keyword>
<dbReference type="Gene3D" id="2.60.120.920">
    <property type="match status" value="1"/>
</dbReference>
<dbReference type="Proteomes" id="UP000472270">
    <property type="component" value="Unassembled WGS sequence"/>
</dbReference>
<gene>
    <name evidence="10" type="primary">LOC107752898</name>
</gene>
<evidence type="ECO:0000256" key="4">
    <source>
        <dbReference type="ARBA" id="ARBA00014684"/>
    </source>
</evidence>
<dbReference type="InterPro" id="IPR035754">
    <property type="entry name" value="SPRY_SPSB3"/>
</dbReference>
<reference evidence="10" key="1">
    <citation type="submission" date="2025-08" db="UniProtKB">
        <authorList>
            <consortium name="Ensembl"/>
        </authorList>
    </citation>
    <scope>IDENTIFICATION</scope>
</reference>
<comment type="subcellular location">
    <subcellularLocation>
        <location evidence="1">Nucleus</location>
    </subcellularLocation>
</comment>
<dbReference type="PROSITE" id="PS50188">
    <property type="entry name" value="B302_SPRY"/>
    <property type="match status" value="1"/>
</dbReference>
<dbReference type="InterPro" id="IPR050672">
    <property type="entry name" value="FBXO45-Fsn/SPSB_families"/>
</dbReference>
<reference evidence="10" key="2">
    <citation type="submission" date="2025-09" db="UniProtKB">
        <authorList>
            <consortium name="Ensembl"/>
        </authorList>
    </citation>
    <scope>IDENTIFICATION</scope>
</reference>
<dbReference type="GO" id="GO:0016567">
    <property type="term" value="P:protein ubiquitination"/>
    <property type="evidence" value="ECO:0007669"/>
    <property type="project" value="UniProtKB-UniPathway"/>
</dbReference>
<evidence type="ECO:0000259" key="9">
    <source>
        <dbReference type="PROSITE" id="PS50225"/>
    </source>
</evidence>
<dbReference type="AlphaFoldDB" id="A0A673J3Q6"/>
<dbReference type="UniPathway" id="UPA00143"/>
<comment type="pathway">
    <text evidence="2">Protein modification; protein ubiquitination.</text>
</comment>
<keyword evidence="6" id="KW-0539">Nucleus</keyword>
<dbReference type="InterPro" id="IPR043136">
    <property type="entry name" value="B30.2/SPRY_sf"/>
</dbReference>
<organism evidence="10 11">
    <name type="scientific">Sinocyclocheilus rhinocerous</name>
    <dbReference type="NCBI Taxonomy" id="307959"/>
    <lineage>
        <taxon>Eukaryota</taxon>
        <taxon>Metazoa</taxon>
        <taxon>Chordata</taxon>
        <taxon>Craniata</taxon>
        <taxon>Vertebrata</taxon>
        <taxon>Euteleostomi</taxon>
        <taxon>Actinopterygii</taxon>
        <taxon>Neopterygii</taxon>
        <taxon>Teleostei</taxon>
        <taxon>Ostariophysi</taxon>
        <taxon>Cypriniformes</taxon>
        <taxon>Cyprinidae</taxon>
        <taxon>Cyprininae</taxon>
        <taxon>Sinocyclocheilus</taxon>
    </lineage>
</organism>
<feature type="region of interest" description="Disordered" evidence="7">
    <location>
        <begin position="326"/>
        <end position="348"/>
    </location>
</feature>
<dbReference type="SUPFAM" id="SSF49899">
    <property type="entry name" value="Concanavalin A-like lectins/glucanases"/>
    <property type="match status" value="1"/>
</dbReference>
<feature type="domain" description="B30.2/SPRY" evidence="8">
    <location>
        <begin position="77"/>
        <end position="267"/>
    </location>
</feature>
<dbReference type="GO" id="GO:0005634">
    <property type="term" value="C:nucleus"/>
    <property type="evidence" value="ECO:0007669"/>
    <property type="project" value="UniProtKB-SubCell"/>
</dbReference>
<dbReference type="PANTHER" id="PTHR12245:SF5">
    <property type="entry name" value="SPRY DOMAIN-CONTAINING SOCS BOX PROTEIN 3"/>
    <property type="match status" value="1"/>
</dbReference>
<dbReference type="SMART" id="SM00449">
    <property type="entry name" value="SPRY"/>
    <property type="match status" value="1"/>
</dbReference>
<dbReference type="PANTHER" id="PTHR12245">
    <property type="entry name" value="SPRY DOMAIN CONTAINING SOCS BOX PROTEIN"/>
    <property type="match status" value="1"/>
</dbReference>
<dbReference type="InterPro" id="IPR001496">
    <property type="entry name" value="SOCS_box"/>
</dbReference>
<protein>
    <recommendedName>
        <fullName evidence="4">SPRY domain-containing SOCS box protein 3</fullName>
    </recommendedName>
</protein>
<evidence type="ECO:0000256" key="1">
    <source>
        <dbReference type="ARBA" id="ARBA00004123"/>
    </source>
</evidence>
<evidence type="ECO:0000259" key="8">
    <source>
        <dbReference type="PROSITE" id="PS50188"/>
    </source>
</evidence>
<proteinExistence type="inferred from homology"/>
<keyword evidence="5" id="KW-0833">Ubl conjugation pathway</keyword>
<sequence>MSRRLRPHPSRPSAQKRSRLWDHRGPDWFCLCGQSEGSSTGYEPVTVCVPAELPPVVPVTGESFCQCPAQTELSSDAQISPYTLSCTCGEEEQGCDWVWDEESKSSSVSLSCSDRRKVIFHSEYSCGTAAIRGAKPLSDGQHFWEIKMTSPVYGTDMMVGVGTSEVNLDQFKHSFCSLLGTDEDSWGLSYTGHLHHKGSKVNFSSRFGQVSIIGVHLDSWHGTLSFYKNRRCIGIAATHLQNKRLYPMVCSTAAKSSMKLIRSHSAPTTLQYLCCTQLRKMLPNCADALRVLPLPPGLRLLLSNQLGWALTLGCADACAHNREDKATQTEDGDYDEYTSPFPSHNPSDNERVFISSSFTDNPGSYHGKDEPLDSTSCPDDAHYQDGVSIMDVTCYLDPSSPSDLYCGSAPSPDHNSIPDPKFQHVSVSCPCCGPPVSVSSDDCKGNDASSVCKPEHTGSCILCSSYTPPGHASFWPDSASESGSDGFSAELEMYQRKRCRWT</sequence>
<dbReference type="PROSITE" id="PS50225">
    <property type="entry name" value="SOCS"/>
    <property type="match status" value="1"/>
</dbReference>
<evidence type="ECO:0000256" key="7">
    <source>
        <dbReference type="SAM" id="MobiDB-lite"/>
    </source>
</evidence>
<dbReference type="GO" id="GO:0019005">
    <property type="term" value="C:SCF ubiquitin ligase complex"/>
    <property type="evidence" value="ECO:0007669"/>
    <property type="project" value="TreeGrafter"/>
</dbReference>
<dbReference type="InterPro" id="IPR001870">
    <property type="entry name" value="B30.2/SPRY"/>
</dbReference>
<evidence type="ECO:0000256" key="3">
    <source>
        <dbReference type="ARBA" id="ARBA00010910"/>
    </source>
</evidence>
<dbReference type="Ensembl" id="ENSSRHT00000045905.1">
    <property type="protein sequence ID" value="ENSSRHP00000044649.1"/>
    <property type="gene ID" value="ENSSRHG00000022571.1"/>
</dbReference>
<name>A0A673J3Q6_9TELE</name>
<dbReference type="InterPro" id="IPR013320">
    <property type="entry name" value="ConA-like_dom_sf"/>
</dbReference>
<evidence type="ECO:0000256" key="2">
    <source>
        <dbReference type="ARBA" id="ARBA00004906"/>
    </source>
</evidence>
<dbReference type="CDD" id="cd12876">
    <property type="entry name" value="SPRY_SOCS3"/>
    <property type="match status" value="1"/>
</dbReference>
<evidence type="ECO:0000256" key="6">
    <source>
        <dbReference type="ARBA" id="ARBA00023242"/>
    </source>
</evidence>
<comment type="similarity">
    <text evidence="3">Belongs to the SPSB family.</text>
</comment>
<evidence type="ECO:0000313" key="10">
    <source>
        <dbReference type="Ensembl" id="ENSSRHP00000044649.1"/>
    </source>
</evidence>
<accession>A0A673J3Q6</accession>
<feature type="domain" description="SOCS box" evidence="9">
    <location>
        <begin position="257"/>
        <end position="302"/>
    </location>
</feature>